<dbReference type="Proteomes" id="UP001324993">
    <property type="component" value="Chromosome"/>
</dbReference>
<dbReference type="EMBL" id="CP138858">
    <property type="protein sequence ID" value="WPJ95117.1"/>
    <property type="molecule type" value="Genomic_DNA"/>
</dbReference>
<sequence length="53" mass="6012">MQLNEDEDFKLISQPTDFLGLNVYTGKFARANDEAAFEILPMPPPTQLRTRNG</sequence>
<organism evidence="1 2">
    <name type="scientific">Coraliomargarita algicola</name>
    <dbReference type="NCBI Taxonomy" id="3092156"/>
    <lineage>
        <taxon>Bacteria</taxon>
        <taxon>Pseudomonadati</taxon>
        <taxon>Verrucomicrobiota</taxon>
        <taxon>Opitutia</taxon>
        <taxon>Puniceicoccales</taxon>
        <taxon>Coraliomargaritaceae</taxon>
        <taxon>Coraliomargarita</taxon>
    </lineage>
</organism>
<proteinExistence type="predicted"/>
<keyword evidence="2" id="KW-1185">Reference proteome</keyword>
<gene>
    <name evidence="1" type="ORF">SH580_16960</name>
</gene>
<dbReference type="RefSeq" id="WP_319832011.1">
    <property type="nucleotide sequence ID" value="NZ_CP138858.1"/>
</dbReference>
<name>A0ABZ0RGG6_9BACT</name>
<accession>A0ABZ0RGG6</accession>
<protein>
    <submittedName>
        <fullName evidence="1">Uncharacterized protein</fullName>
    </submittedName>
</protein>
<evidence type="ECO:0000313" key="1">
    <source>
        <dbReference type="EMBL" id="WPJ95117.1"/>
    </source>
</evidence>
<reference evidence="1 2" key="1">
    <citation type="submission" date="2023-11" db="EMBL/GenBank/DDBJ databases">
        <title>Coraliomargarita sp. nov., isolated from marine algae.</title>
        <authorList>
            <person name="Lee J.K."/>
            <person name="Baek J.H."/>
            <person name="Kim J.M."/>
            <person name="Choi D.G."/>
            <person name="Jeon C.O."/>
        </authorList>
    </citation>
    <scope>NUCLEOTIDE SEQUENCE [LARGE SCALE GENOMIC DNA]</scope>
    <source>
        <strain evidence="1 2">J2-16</strain>
    </source>
</reference>
<evidence type="ECO:0000313" key="2">
    <source>
        <dbReference type="Proteomes" id="UP001324993"/>
    </source>
</evidence>